<dbReference type="InterPro" id="IPR027589">
    <property type="entry name" value="Choice_anch_B"/>
</dbReference>
<dbReference type="Proteomes" id="UP001597460">
    <property type="component" value="Unassembled WGS sequence"/>
</dbReference>
<dbReference type="PANTHER" id="PTHR38787">
    <property type="entry name" value="REGULATORY P DOMAIN-CONTAINING PROTEIN"/>
    <property type="match status" value="1"/>
</dbReference>
<dbReference type="RefSeq" id="WP_390296844.1">
    <property type="nucleotide sequence ID" value="NZ_JBHULI010000001.1"/>
</dbReference>
<dbReference type="EMBL" id="JBHULI010000001">
    <property type="protein sequence ID" value="MFD2530871.1"/>
    <property type="molecule type" value="Genomic_DNA"/>
</dbReference>
<proteinExistence type="predicted"/>
<comment type="caution">
    <text evidence="1">The sequence shown here is derived from an EMBL/GenBank/DDBJ whole genome shotgun (WGS) entry which is preliminary data.</text>
</comment>
<dbReference type="PANTHER" id="PTHR38787:SF3">
    <property type="entry name" value="REGULATORY P DOMAIN-CONTAINING PROTEIN"/>
    <property type="match status" value="1"/>
</dbReference>
<dbReference type="InterPro" id="IPR013211">
    <property type="entry name" value="LVIVD"/>
</dbReference>
<evidence type="ECO:0000313" key="1">
    <source>
        <dbReference type="EMBL" id="MFD2530871.1"/>
    </source>
</evidence>
<organism evidence="1 2">
    <name type="scientific">Gracilimonas halophila</name>
    <dbReference type="NCBI Taxonomy" id="1834464"/>
    <lineage>
        <taxon>Bacteria</taxon>
        <taxon>Pseudomonadati</taxon>
        <taxon>Balneolota</taxon>
        <taxon>Balneolia</taxon>
        <taxon>Balneolales</taxon>
        <taxon>Balneolaceae</taxon>
        <taxon>Gracilimonas</taxon>
    </lineage>
</organism>
<protein>
    <submittedName>
        <fullName evidence="1">Choice-of-anchor B family protein</fullName>
    </submittedName>
</protein>
<evidence type="ECO:0000313" key="2">
    <source>
        <dbReference type="Proteomes" id="UP001597460"/>
    </source>
</evidence>
<accession>A0ABW5JDS6</accession>
<gene>
    <name evidence="1" type="ORF">ACFSVN_00245</name>
</gene>
<reference evidence="2" key="1">
    <citation type="journal article" date="2019" name="Int. J. Syst. Evol. Microbiol.">
        <title>The Global Catalogue of Microorganisms (GCM) 10K type strain sequencing project: providing services to taxonomists for standard genome sequencing and annotation.</title>
        <authorList>
            <consortium name="The Broad Institute Genomics Platform"/>
            <consortium name="The Broad Institute Genome Sequencing Center for Infectious Disease"/>
            <person name="Wu L."/>
            <person name="Ma J."/>
        </authorList>
    </citation>
    <scope>NUCLEOTIDE SEQUENCE [LARGE SCALE GENOMIC DNA]</scope>
    <source>
        <strain evidence="2">KCTC 52042</strain>
    </source>
</reference>
<keyword evidence="2" id="KW-1185">Reference proteome</keyword>
<dbReference type="Pfam" id="PF08309">
    <property type="entry name" value="LVIVD"/>
    <property type="match status" value="3"/>
</dbReference>
<dbReference type="NCBIfam" id="TIGR04312">
    <property type="entry name" value="choice_anch_B"/>
    <property type="match status" value="1"/>
</dbReference>
<dbReference type="PROSITE" id="PS51257">
    <property type="entry name" value="PROKAR_LIPOPROTEIN"/>
    <property type="match status" value="1"/>
</dbReference>
<sequence>MRNKLIFGIIFVLFLGGAVSCNLNNSEDDSRQPVDLGSTLQEAPFLCDDGFANGFPCENVNFYAQVSIPQLSGQSSGVFLNDIWGWTDPETEKEYALVGLTNGMSFVDISDPINPVVVGRLPESNLIAKYKTIAKGQYPACNLGLGQTQRSKSITEGSSWRDVKVYEDHAYIVSDNQPHGMQVLDLTKLRNYSGEILNLQHDFLYDRLASAHNIVINEESGFAFATGVTQADMCGSNSESGLHMIDLTNPRNPEFAGCYIDDTPGYYRIAPGYIHDAQCVNYNGPDSEHQGKEVCFNSAEGNIVITDVSDKQNPTTIGFNRQADMQYSHQGWLTEDQSYFLMNDELDERNLGRGTKTYIWDVQDLEAPEFLGYYEHSTSSIDHNLFIKGNYVYQSNYNAGLQILDITDVAAASIERVAYFDTQPNTDAANFNGTWSNYPFFKSGLVILSDIESGLFIVKPELE</sequence>
<name>A0ABW5JDS6_9BACT</name>